<dbReference type="InterPro" id="IPR004365">
    <property type="entry name" value="NA-bd_OB_tRNA"/>
</dbReference>
<dbReference type="InterPro" id="IPR012340">
    <property type="entry name" value="NA-bd_OB-fold"/>
</dbReference>
<dbReference type="OMA" id="EKANDHA"/>
<dbReference type="SUPFAM" id="SSF50249">
    <property type="entry name" value="Nucleic acid-binding proteins"/>
    <property type="match status" value="1"/>
</dbReference>
<evidence type="ECO:0000256" key="7">
    <source>
        <dbReference type="ARBA" id="ARBA00023242"/>
    </source>
</evidence>
<dbReference type="PANTHER" id="PTHR13989:SF33">
    <property type="entry name" value="CST COMPLEX SUBUNIT STN1"/>
    <property type="match status" value="1"/>
</dbReference>
<reference evidence="11" key="2">
    <citation type="submission" date="2017-02" db="EMBL/GenBank/DDBJ databases">
        <title>Sunflower complete genome.</title>
        <authorList>
            <person name="Langlade N."/>
            <person name="Munos S."/>
        </authorList>
    </citation>
    <scope>NUCLEOTIDE SEQUENCE [LARGE SCALE GENOMIC DNA]</scope>
    <source>
        <tissue evidence="11">Leaves</tissue>
    </source>
</reference>
<dbReference type="Gramene" id="mRNA:HanXRQr2_Chr16g0756771">
    <property type="protein sequence ID" value="CDS:HanXRQr2_Chr16g0756771.1"/>
    <property type="gene ID" value="HanXRQr2_Chr16g0756771"/>
</dbReference>
<keyword evidence="5" id="KW-0779">Telomere</keyword>
<dbReference type="GO" id="GO:0000781">
    <property type="term" value="C:chromosome, telomeric region"/>
    <property type="evidence" value="ECO:0007669"/>
    <property type="project" value="UniProtKB-SubCell"/>
</dbReference>
<dbReference type="Pfam" id="PF01336">
    <property type="entry name" value="tRNA_anti-codon"/>
    <property type="match status" value="1"/>
</dbReference>
<proteinExistence type="predicted"/>
<dbReference type="Proteomes" id="UP000215914">
    <property type="component" value="Chromosome 16"/>
</dbReference>
<dbReference type="FunCoup" id="A0A251RZT8">
    <property type="interactions" value="23"/>
</dbReference>
<dbReference type="AlphaFoldDB" id="A0A251RZT8"/>
<keyword evidence="12" id="KW-1185">Reference proteome</keyword>
<evidence type="ECO:0000259" key="9">
    <source>
        <dbReference type="Pfam" id="PF01336"/>
    </source>
</evidence>
<dbReference type="PANTHER" id="PTHR13989">
    <property type="entry name" value="REPLICATION PROTEIN A-RELATED"/>
    <property type="match status" value="1"/>
</dbReference>
<evidence type="ECO:0000256" key="8">
    <source>
        <dbReference type="ARBA" id="ARBA00030039"/>
    </source>
</evidence>
<protein>
    <recommendedName>
        <fullName evidence="3">CST complex subunit STN1</fullName>
    </recommendedName>
    <alternativeName>
        <fullName evidence="8">Suppressor of cdc thirteen homolog</fullName>
    </alternativeName>
</protein>
<sequence>MSLTLSTTYINHQPPQLLSTTTAPTLSTVHSGVIFRHPLPPMQSLHDTHVKLLAFDILSLIPSSSHPNTVIRKGTHILSRAETLDIITFWEHKSDRFLKFTIDDGTGCIPCVIWLNQLTSPYFSRRCPPDVRRIAEVAKSFATFVQIGVLVRVRGKVGVYRGNVQLTVADVVVERDPNAEIVHEGGRSESISTKVGFDEGGGGGF</sequence>
<organism evidence="11 12">
    <name type="scientific">Helianthus annuus</name>
    <name type="common">Common sunflower</name>
    <dbReference type="NCBI Taxonomy" id="4232"/>
    <lineage>
        <taxon>Eukaryota</taxon>
        <taxon>Viridiplantae</taxon>
        <taxon>Streptophyta</taxon>
        <taxon>Embryophyta</taxon>
        <taxon>Tracheophyta</taxon>
        <taxon>Spermatophyta</taxon>
        <taxon>Magnoliopsida</taxon>
        <taxon>eudicotyledons</taxon>
        <taxon>Gunneridae</taxon>
        <taxon>Pentapetalae</taxon>
        <taxon>asterids</taxon>
        <taxon>campanulids</taxon>
        <taxon>Asterales</taxon>
        <taxon>Asteraceae</taxon>
        <taxon>Asteroideae</taxon>
        <taxon>Heliantheae alliance</taxon>
        <taxon>Heliantheae</taxon>
        <taxon>Helianthus</taxon>
    </lineage>
</organism>
<feature type="domain" description="OB" evidence="9">
    <location>
        <begin position="94"/>
        <end position="172"/>
    </location>
</feature>
<dbReference type="GO" id="GO:0005634">
    <property type="term" value="C:nucleus"/>
    <property type="evidence" value="ECO:0007669"/>
    <property type="project" value="UniProtKB-SubCell"/>
</dbReference>
<evidence type="ECO:0000256" key="6">
    <source>
        <dbReference type="ARBA" id="ARBA00023125"/>
    </source>
</evidence>
<evidence type="ECO:0000313" key="10">
    <source>
        <dbReference type="EMBL" id="KAF5760723.1"/>
    </source>
</evidence>
<keyword evidence="6" id="KW-0238">DNA-binding</keyword>
<dbReference type="InParanoid" id="A0A251RZT8"/>
<evidence type="ECO:0000256" key="4">
    <source>
        <dbReference type="ARBA" id="ARBA00022454"/>
    </source>
</evidence>
<dbReference type="EMBL" id="CM007905">
    <property type="protein sequence ID" value="OTF91918.1"/>
    <property type="molecule type" value="Genomic_DNA"/>
</dbReference>
<gene>
    <name evidence="11" type="ORF">HannXRQ_Chr16g0516211</name>
    <name evidence="10" type="ORF">HanXRQr2_Chr16g0756771</name>
</gene>
<evidence type="ECO:0000313" key="12">
    <source>
        <dbReference type="Proteomes" id="UP000215914"/>
    </source>
</evidence>
<evidence type="ECO:0000256" key="5">
    <source>
        <dbReference type="ARBA" id="ARBA00022895"/>
    </source>
</evidence>
<dbReference type="Gene3D" id="2.40.50.140">
    <property type="entry name" value="Nucleic acid-binding proteins"/>
    <property type="match status" value="1"/>
</dbReference>
<name>A0A251RZT8_HELAN</name>
<keyword evidence="4" id="KW-0158">Chromosome</keyword>
<evidence type="ECO:0000313" key="11">
    <source>
        <dbReference type="EMBL" id="OTF91918.1"/>
    </source>
</evidence>
<accession>A0A251RZT8</accession>
<dbReference type="EMBL" id="MNCJ02000331">
    <property type="protein sequence ID" value="KAF5760723.1"/>
    <property type="molecule type" value="Genomic_DNA"/>
</dbReference>
<evidence type="ECO:0000256" key="3">
    <source>
        <dbReference type="ARBA" id="ARBA00017411"/>
    </source>
</evidence>
<reference evidence="10" key="3">
    <citation type="submission" date="2020-06" db="EMBL/GenBank/DDBJ databases">
        <title>Helianthus annuus Genome sequencing and assembly Release 2.</title>
        <authorList>
            <person name="Gouzy J."/>
            <person name="Langlade N."/>
            <person name="Munos S."/>
        </authorList>
    </citation>
    <scope>NUCLEOTIDE SEQUENCE</scope>
    <source>
        <tissue evidence="10">Leaves</tissue>
    </source>
</reference>
<evidence type="ECO:0000256" key="2">
    <source>
        <dbReference type="ARBA" id="ARBA00004574"/>
    </source>
</evidence>
<dbReference type="STRING" id="4232.A0A251RZT8"/>
<comment type="subcellular location">
    <subcellularLocation>
        <location evidence="2">Chromosome</location>
        <location evidence="2">Telomere</location>
    </subcellularLocation>
    <subcellularLocation>
        <location evidence="1">Nucleus</location>
    </subcellularLocation>
</comment>
<reference evidence="10 12" key="1">
    <citation type="journal article" date="2017" name="Nature">
        <title>The sunflower genome provides insights into oil metabolism, flowering and Asterid evolution.</title>
        <authorList>
            <person name="Badouin H."/>
            <person name="Gouzy J."/>
            <person name="Grassa C.J."/>
            <person name="Murat F."/>
            <person name="Staton S.E."/>
            <person name="Cottret L."/>
            <person name="Lelandais-Briere C."/>
            <person name="Owens G.L."/>
            <person name="Carrere S."/>
            <person name="Mayjonade B."/>
            <person name="Legrand L."/>
            <person name="Gill N."/>
            <person name="Kane N.C."/>
            <person name="Bowers J.E."/>
            <person name="Hubner S."/>
            <person name="Bellec A."/>
            <person name="Berard A."/>
            <person name="Berges H."/>
            <person name="Blanchet N."/>
            <person name="Boniface M.C."/>
            <person name="Brunel D."/>
            <person name="Catrice O."/>
            <person name="Chaidir N."/>
            <person name="Claudel C."/>
            <person name="Donnadieu C."/>
            <person name="Faraut T."/>
            <person name="Fievet G."/>
            <person name="Helmstetter N."/>
            <person name="King M."/>
            <person name="Knapp S.J."/>
            <person name="Lai Z."/>
            <person name="Le Paslier M.C."/>
            <person name="Lippi Y."/>
            <person name="Lorenzon L."/>
            <person name="Mandel J.R."/>
            <person name="Marage G."/>
            <person name="Marchand G."/>
            <person name="Marquand E."/>
            <person name="Bret-Mestries E."/>
            <person name="Morien E."/>
            <person name="Nambeesan S."/>
            <person name="Nguyen T."/>
            <person name="Pegot-Espagnet P."/>
            <person name="Pouilly N."/>
            <person name="Raftis F."/>
            <person name="Sallet E."/>
            <person name="Schiex T."/>
            <person name="Thomas J."/>
            <person name="Vandecasteele C."/>
            <person name="Vares D."/>
            <person name="Vear F."/>
            <person name="Vautrin S."/>
            <person name="Crespi M."/>
            <person name="Mangin B."/>
            <person name="Burke J.M."/>
            <person name="Salse J."/>
            <person name="Munos S."/>
            <person name="Vincourt P."/>
            <person name="Rieseberg L.H."/>
            <person name="Langlade N.B."/>
        </authorList>
    </citation>
    <scope>NUCLEOTIDE SEQUENCE [LARGE SCALE GENOMIC DNA]</scope>
    <source>
        <strain evidence="12">cv. SF193</strain>
        <tissue evidence="10">Leaves</tissue>
    </source>
</reference>
<keyword evidence="7" id="KW-0539">Nucleus</keyword>
<evidence type="ECO:0000256" key="1">
    <source>
        <dbReference type="ARBA" id="ARBA00004123"/>
    </source>
</evidence>
<dbReference type="GO" id="GO:0042162">
    <property type="term" value="F:telomeric DNA binding"/>
    <property type="evidence" value="ECO:0000318"/>
    <property type="project" value="GO_Central"/>
</dbReference>
<dbReference type="InterPro" id="IPR040260">
    <property type="entry name" value="RFA2-like"/>
</dbReference>